<dbReference type="AlphaFoldDB" id="A0A1I5DR81"/>
<evidence type="ECO:0000313" key="7">
    <source>
        <dbReference type="Proteomes" id="UP000199614"/>
    </source>
</evidence>
<dbReference type="InterPro" id="IPR006076">
    <property type="entry name" value="FAD-dep_OxRdtase"/>
</dbReference>
<dbReference type="SUPFAM" id="SSF51905">
    <property type="entry name" value="FAD/NAD(P)-binding domain"/>
    <property type="match status" value="1"/>
</dbReference>
<gene>
    <name evidence="6" type="ORF">SAMN05216207_102739</name>
</gene>
<name>A0A1I5DR81_PSUAM</name>
<keyword evidence="2" id="KW-0285">Flavoprotein</keyword>
<evidence type="ECO:0000313" key="6">
    <source>
        <dbReference type="EMBL" id="SFO01744.1"/>
    </source>
</evidence>
<keyword evidence="3" id="KW-0274">FAD</keyword>
<reference evidence="6 7" key="1">
    <citation type="submission" date="2016-10" db="EMBL/GenBank/DDBJ databases">
        <authorList>
            <person name="de Groot N.N."/>
        </authorList>
    </citation>
    <scope>NUCLEOTIDE SEQUENCE [LARGE SCALE GENOMIC DNA]</scope>
    <source>
        <strain evidence="6 7">CGMCC 4.1877</strain>
    </source>
</reference>
<dbReference type="Pfam" id="PF01266">
    <property type="entry name" value="DAO"/>
    <property type="match status" value="1"/>
</dbReference>
<evidence type="ECO:0000256" key="4">
    <source>
        <dbReference type="ARBA" id="ARBA00023002"/>
    </source>
</evidence>
<evidence type="ECO:0000259" key="5">
    <source>
        <dbReference type="Pfam" id="PF01266"/>
    </source>
</evidence>
<dbReference type="NCBIfam" id="NF008425">
    <property type="entry name" value="PRK11259.1"/>
    <property type="match status" value="1"/>
</dbReference>
<accession>A0A1I5DR81</accession>
<keyword evidence="4" id="KW-0560">Oxidoreductase</keyword>
<dbReference type="RefSeq" id="WP_093349044.1">
    <property type="nucleotide sequence ID" value="NZ_FOUY01000027.1"/>
</dbReference>
<dbReference type="Proteomes" id="UP000199614">
    <property type="component" value="Unassembled WGS sequence"/>
</dbReference>
<protein>
    <submittedName>
        <fullName evidence="6">Sarcosine oxidase</fullName>
    </submittedName>
</protein>
<dbReference type="InterPro" id="IPR045170">
    <property type="entry name" value="MTOX"/>
</dbReference>
<comment type="cofactor">
    <cofactor evidence="1">
        <name>FAD</name>
        <dbReference type="ChEBI" id="CHEBI:57692"/>
    </cofactor>
</comment>
<evidence type="ECO:0000256" key="1">
    <source>
        <dbReference type="ARBA" id="ARBA00001974"/>
    </source>
</evidence>
<feature type="domain" description="FAD dependent oxidoreductase" evidence="5">
    <location>
        <begin position="7"/>
        <end position="356"/>
    </location>
</feature>
<dbReference type="EMBL" id="FOUY01000027">
    <property type="protein sequence ID" value="SFO01744.1"/>
    <property type="molecule type" value="Genomic_DNA"/>
</dbReference>
<dbReference type="SUPFAM" id="SSF54373">
    <property type="entry name" value="FAD-linked reductases, C-terminal domain"/>
    <property type="match status" value="1"/>
</dbReference>
<dbReference type="InterPro" id="IPR002204">
    <property type="entry name" value="3-OH-isobutyrate_DH-rel_CS"/>
</dbReference>
<dbReference type="PROSITE" id="PS00895">
    <property type="entry name" value="3_HYDROXYISOBUT_DH"/>
    <property type="match status" value="1"/>
</dbReference>
<dbReference type="STRING" id="260086.SAMN05216207_102739"/>
<evidence type="ECO:0000256" key="2">
    <source>
        <dbReference type="ARBA" id="ARBA00022630"/>
    </source>
</evidence>
<dbReference type="PANTHER" id="PTHR10961:SF7">
    <property type="entry name" value="FAD DEPENDENT OXIDOREDUCTASE DOMAIN-CONTAINING PROTEIN"/>
    <property type="match status" value="1"/>
</dbReference>
<dbReference type="OrthoDB" id="9806452at2"/>
<keyword evidence="7" id="KW-1185">Reference proteome</keyword>
<dbReference type="Gene3D" id="3.50.50.60">
    <property type="entry name" value="FAD/NAD(P)-binding domain"/>
    <property type="match status" value="1"/>
</dbReference>
<proteinExistence type="predicted"/>
<dbReference type="InterPro" id="IPR036188">
    <property type="entry name" value="FAD/NAD-bd_sf"/>
</dbReference>
<sequence>MSARDADVAVIGLGTMGSMAAWRLTGAGADVIGFEQYGVAHDRGAAGGESRLFRTAYHEGSEYVPMLRRAREMWVELTRASGRPLFTPTGCLSIGLPDIDPMRNVRASIEEHDLEHETLDPDALAHRFPQHAPAAGEIGILDTAGGMLRPELAVLTAAVLARTAGARLFERTPVLAVEPEDDGVAVVTAERTWRARRAVVTTGPWVRELVPSAEVTPKPIVLTWFAPIDVRAYHPGVFPAFIRDTDGHHLFGCPVMDGVSVKAGVADVWPPLTDARELTRDLPEDAIAPVMRSVQRFLPGLHPSPIRHEVHLDGYTADRTALIGPVPGMPDVIVLAGFSGHGFKMAPVFGSIAADLALRGGTGFDIARMDPARFPARFAPGGGAAPAPADH</sequence>
<dbReference type="Gene3D" id="3.30.9.10">
    <property type="entry name" value="D-Amino Acid Oxidase, subunit A, domain 2"/>
    <property type="match status" value="1"/>
</dbReference>
<dbReference type="GO" id="GO:0050660">
    <property type="term" value="F:flavin adenine dinucleotide binding"/>
    <property type="evidence" value="ECO:0007669"/>
    <property type="project" value="InterPro"/>
</dbReference>
<dbReference type="GO" id="GO:0008115">
    <property type="term" value="F:sarcosine oxidase activity"/>
    <property type="evidence" value="ECO:0007669"/>
    <property type="project" value="TreeGrafter"/>
</dbReference>
<evidence type="ECO:0000256" key="3">
    <source>
        <dbReference type="ARBA" id="ARBA00022827"/>
    </source>
</evidence>
<organism evidence="6 7">
    <name type="scientific">Pseudonocardia ammonioxydans</name>
    <dbReference type="NCBI Taxonomy" id="260086"/>
    <lineage>
        <taxon>Bacteria</taxon>
        <taxon>Bacillati</taxon>
        <taxon>Actinomycetota</taxon>
        <taxon>Actinomycetes</taxon>
        <taxon>Pseudonocardiales</taxon>
        <taxon>Pseudonocardiaceae</taxon>
        <taxon>Pseudonocardia</taxon>
    </lineage>
</organism>
<dbReference type="PANTHER" id="PTHR10961">
    <property type="entry name" value="PEROXISOMAL SARCOSINE OXIDASE"/>
    <property type="match status" value="1"/>
</dbReference>